<dbReference type="Proteomes" id="UP000008694">
    <property type="component" value="Unassembled WGS sequence"/>
</dbReference>
<protein>
    <submittedName>
        <fullName evidence="1">Predicted protein</fullName>
    </submittedName>
</protein>
<reference evidence="2" key="1">
    <citation type="journal article" date="2011" name="Nat. Genet.">
        <title>The Arabidopsis lyrata genome sequence and the basis of rapid genome size change.</title>
        <authorList>
            <person name="Hu T.T."/>
            <person name="Pattyn P."/>
            <person name="Bakker E.G."/>
            <person name="Cao J."/>
            <person name="Cheng J.-F."/>
            <person name="Clark R.M."/>
            <person name="Fahlgren N."/>
            <person name="Fawcett J.A."/>
            <person name="Grimwood J."/>
            <person name="Gundlach H."/>
            <person name="Haberer G."/>
            <person name="Hollister J.D."/>
            <person name="Ossowski S."/>
            <person name="Ottilar R.P."/>
            <person name="Salamov A.A."/>
            <person name="Schneeberger K."/>
            <person name="Spannagl M."/>
            <person name="Wang X."/>
            <person name="Yang L."/>
            <person name="Nasrallah M.E."/>
            <person name="Bergelson J."/>
            <person name="Carrington J.C."/>
            <person name="Gaut B.S."/>
            <person name="Schmutz J."/>
            <person name="Mayer K.F.X."/>
            <person name="Van de Peer Y."/>
            <person name="Grigoriev I.V."/>
            <person name="Nordborg M."/>
            <person name="Weigel D."/>
            <person name="Guo Y.-L."/>
        </authorList>
    </citation>
    <scope>NUCLEOTIDE SEQUENCE [LARGE SCALE GENOMIC DNA]</scope>
    <source>
        <strain evidence="2">cv. MN47</strain>
    </source>
</reference>
<dbReference type="EMBL" id="GL348715">
    <property type="protein sequence ID" value="EFH61233.1"/>
    <property type="molecule type" value="Genomic_DNA"/>
</dbReference>
<dbReference type="HOGENOM" id="CLU_2200533_0_0_1"/>
<gene>
    <name evidence="1" type="ORF">ARALYDRAFT_672196</name>
</gene>
<dbReference type="Gramene" id="Al_scaffold_0003_1393">
    <property type="protein sequence ID" value="Al_scaffold_0003_1393"/>
    <property type="gene ID" value="Al_scaffold_0003_1393"/>
</dbReference>
<proteinExistence type="predicted"/>
<evidence type="ECO:0000313" key="2">
    <source>
        <dbReference type="Proteomes" id="UP000008694"/>
    </source>
</evidence>
<name>D7L1F9_ARALL</name>
<accession>D7L1F9</accession>
<keyword evidence="2" id="KW-1185">Reference proteome</keyword>
<evidence type="ECO:0000313" key="1">
    <source>
        <dbReference type="EMBL" id="EFH61233.1"/>
    </source>
</evidence>
<organism evidence="2">
    <name type="scientific">Arabidopsis lyrata subsp. lyrata</name>
    <name type="common">Lyre-leaved rock-cress</name>
    <dbReference type="NCBI Taxonomy" id="81972"/>
    <lineage>
        <taxon>Eukaryota</taxon>
        <taxon>Viridiplantae</taxon>
        <taxon>Streptophyta</taxon>
        <taxon>Embryophyta</taxon>
        <taxon>Tracheophyta</taxon>
        <taxon>Spermatophyta</taxon>
        <taxon>Magnoliopsida</taxon>
        <taxon>eudicotyledons</taxon>
        <taxon>Gunneridae</taxon>
        <taxon>Pentapetalae</taxon>
        <taxon>rosids</taxon>
        <taxon>malvids</taxon>
        <taxon>Brassicales</taxon>
        <taxon>Brassicaceae</taxon>
        <taxon>Camelineae</taxon>
        <taxon>Arabidopsis</taxon>
    </lineage>
</organism>
<sequence>MQQQVYFPSDHPRHIFEESPCESGDAICKLCKNLEEEPEPEVDPEVDLAALVEIDGKSKRHFSHEHDLLRLDMDEEEEKSEQVCQACVLPIPFGSFFQAMRLCSPRVV</sequence>
<dbReference type="AlphaFoldDB" id="D7L1F9"/>